<evidence type="ECO:0000256" key="1">
    <source>
        <dbReference type="ARBA" id="ARBA00004383"/>
    </source>
</evidence>
<feature type="region of interest" description="Disordered" evidence="10">
    <location>
        <begin position="123"/>
        <end position="145"/>
    </location>
</feature>
<dbReference type="NCBIfam" id="TIGR01352">
    <property type="entry name" value="tonB_Cterm"/>
    <property type="match status" value="1"/>
</dbReference>
<feature type="compositionally biased region" description="Low complexity" evidence="10">
    <location>
        <begin position="222"/>
        <end position="237"/>
    </location>
</feature>
<organism evidence="13 14">
    <name type="scientific">Kumtagia ephedrae</name>
    <dbReference type="NCBI Taxonomy" id="2116701"/>
    <lineage>
        <taxon>Bacteria</taxon>
        <taxon>Pseudomonadati</taxon>
        <taxon>Pseudomonadota</taxon>
        <taxon>Alphaproteobacteria</taxon>
        <taxon>Hyphomicrobiales</taxon>
        <taxon>Phyllobacteriaceae</taxon>
        <taxon>Kumtagia</taxon>
    </lineage>
</organism>
<accession>A0A2P7SLS2</accession>
<evidence type="ECO:0000256" key="2">
    <source>
        <dbReference type="ARBA" id="ARBA00006555"/>
    </source>
</evidence>
<dbReference type="Proteomes" id="UP000241229">
    <property type="component" value="Unassembled WGS sequence"/>
</dbReference>
<dbReference type="PANTHER" id="PTHR33446">
    <property type="entry name" value="PROTEIN TONB-RELATED"/>
    <property type="match status" value="1"/>
</dbReference>
<keyword evidence="7" id="KW-0653">Protein transport</keyword>
<keyword evidence="6 11" id="KW-0812">Transmembrane</keyword>
<evidence type="ECO:0000313" key="13">
    <source>
        <dbReference type="EMBL" id="PSJ63434.1"/>
    </source>
</evidence>
<sequence length="322" mass="34495">MSVHAGLISDLVGPRFHKREVALWSGAAVLVVAAHVGSAWLIHQSSPLPPPPDEAPPAIMLEMIAPTVVMPNAVPLDMAEIAESQATESVEEPVETAEPVTEEMDPVEETEVAEAVPEEVQEVAPDTVETEQAPEVVPEETITEAEEVVPDLVEVPLPEVAMAIPEPRPEIEEPKPVVRKKADQKPAREKPAENKPAEKTTKKKTPPKPSVSAQKSAQNAPRAASARSATAGAGATASEIARWQSLVRRKIQRTLRSMNRKGDVHVTFTINAGGRLQSSSVSRSSGDARLDREALSMVRRASPVPAPPPGAKLHLTIPINFD</sequence>
<evidence type="ECO:0000256" key="11">
    <source>
        <dbReference type="SAM" id="Phobius"/>
    </source>
</evidence>
<dbReference type="AlphaFoldDB" id="A0A2P7SLS2"/>
<reference evidence="13 14" key="1">
    <citation type="submission" date="2018-03" db="EMBL/GenBank/DDBJ databases">
        <title>The draft genome of Mesorhizobium sp. 6GN-30.</title>
        <authorList>
            <person name="Liu L."/>
            <person name="Li L."/>
            <person name="Wang T."/>
            <person name="Zhang X."/>
            <person name="Liang L."/>
        </authorList>
    </citation>
    <scope>NUCLEOTIDE SEQUENCE [LARGE SCALE GENOMIC DNA]</scope>
    <source>
        <strain evidence="13 14">6GN30</strain>
    </source>
</reference>
<evidence type="ECO:0000256" key="9">
    <source>
        <dbReference type="ARBA" id="ARBA00023136"/>
    </source>
</evidence>
<dbReference type="PANTHER" id="PTHR33446:SF2">
    <property type="entry name" value="PROTEIN TONB"/>
    <property type="match status" value="1"/>
</dbReference>
<dbReference type="InterPro" id="IPR037682">
    <property type="entry name" value="TonB_C"/>
</dbReference>
<comment type="subcellular location">
    <subcellularLocation>
        <location evidence="1">Cell inner membrane</location>
        <topology evidence="1">Single-pass membrane protein</topology>
        <orientation evidence="1">Periplasmic side</orientation>
    </subcellularLocation>
</comment>
<gene>
    <name evidence="13" type="ORF">C7I84_07345</name>
</gene>
<feature type="domain" description="TonB C-terminal" evidence="12">
    <location>
        <begin position="236"/>
        <end position="322"/>
    </location>
</feature>
<evidence type="ECO:0000256" key="7">
    <source>
        <dbReference type="ARBA" id="ARBA00022927"/>
    </source>
</evidence>
<dbReference type="GO" id="GO:0015031">
    <property type="term" value="P:protein transport"/>
    <property type="evidence" value="ECO:0007669"/>
    <property type="project" value="UniProtKB-KW"/>
</dbReference>
<dbReference type="Pfam" id="PF03544">
    <property type="entry name" value="TonB_C"/>
    <property type="match status" value="1"/>
</dbReference>
<comment type="similarity">
    <text evidence="2">Belongs to the TonB family.</text>
</comment>
<evidence type="ECO:0000259" key="12">
    <source>
        <dbReference type="PROSITE" id="PS52015"/>
    </source>
</evidence>
<feature type="transmembrane region" description="Helical" evidence="11">
    <location>
        <begin position="21"/>
        <end position="42"/>
    </location>
</feature>
<keyword evidence="5" id="KW-0997">Cell inner membrane</keyword>
<name>A0A2P7SLS2_9HYPH</name>
<evidence type="ECO:0000256" key="4">
    <source>
        <dbReference type="ARBA" id="ARBA00022475"/>
    </source>
</evidence>
<dbReference type="GO" id="GO:0031992">
    <property type="term" value="F:energy transducer activity"/>
    <property type="evidence" value="ECO:0007669"/>
    <property type="project" value="TreeGrafter"/>
</dbReference>
<feature type="region of interest" description="Disordered" evidence="10">
    <location>
        <begin position="160"/>
        <end position="237"/>
    </location>
</feature>
<dbReference type="InterPro" id="IPR006260">
    <property type="entry name" value="TonB/TolA_C"/>
</dbReference>
<keyword evidence="3" id="KW-0813">Transport</keyword>
<dbReference type="InterPro" id="IPR051045">
    <property type="entry name" value="TonB-dependent_transducer"/>
</dbReference>
<dbReference type="GO" id="GO:0098797">
    <property type="term" value="C:plasma membrane protein complex"/>
    <property type="evidence" value="ECO:0007669"/>
    <property type="project" value="TreeGrafter"/>
</dbReference>
<keyword evidence="4" id="KW-1003">Cell membrane</keyword>
<dbReference type="SUPFAM" id="SSF74653">
    <property type="entry name" value="TolA/TonB C-terminal domain"/>
    <property type="match status" value="1"/>
</dbReference>
<dbReference type="RefSeq" id="WP_106771496.1">
    <property type="nucleotide sequence ID" value="NZ_PXYK01000005.1"/>
</dbReference>
<dbReference type="EMBL" id="PXYK01000005">
    <property type="protein sequence ID" value="PSJ63434.1"/>
    <property type="molecule type" value="Genomic_DNA"/>
</dbReference>
<evidence type="ECO:0000256" key="3">
    <source>
        <dbReference type="ARBA" id="ARBA00022448"/>
    </source>
</evidence>
<feature type="compositionally biased region" description="Basic and acidic residues" evidence="10">
    <location>
        <begin position="167"/>
        <end position="200"/>
    </location>
</feature>
<comment type="caution">
    <text evidence="13">The sequence shown here is derived from an EMBL/GenBank/DDBJ whole genome shotgun (WGS) entry which is preliminary data.</text>
</comment>
<evidence type="ECO:0000256" key="8">
    <source>
        <dbReference type="ARBA" id="ARBA00022989"/>
    </source>
</evidence>
<dbReference type="GO" id="GO:0055085">
    <property type="term" value="P:transmembrane transport"/>
    <property type="evidence" value="ECO:0007669"/>
    <property type="project" value="InterPro"/>
</dbReference>
<evidence type="ECO:0000256" key="10">
    <source>
        <dbReference type="SAM" id="MobiDB-lite"/>
    </source>
</evidence>
<keyword evidence="14" id="KW-1185">Reference proteome</keyword>
<evidence type="ECO:0000256" key="5">
    <source>
        <dbReference type="ARBA" id="ARBA00022519"/>
    </source>
</evidence>
<dbReference type="Gene3D" id="3.30.1150.10">
    <property type="match status" value="1"/>
</dbReference>
<proteinExistence type="inferred from homology"/>
<protein>
    <recommendedName>
        <fullName evidence="12">TonB C-terminal domain-containing protein</fullName>
    </recommendedName>
</protein>
<keyword evidence="9 11" id="KW-0472">Membrane</keyword>
<keyword evidence="8 11" id="KW-1133">Transmembrane helix</keyword>
<dbReference type="PROSITE" id="PS52015">
    <property type="entry name" value="TONB_CTD"/>
    <property type="match status" value="1"/>
</dbReference>
<evidence type="ECO:0000313" key="14">
    <source>
        <dbReference type="Proteomes" id="UP000241229"/>
    </source>
</evidence>
<evidence type="ECO:0000256" key="6">
    <source>
        <dbReference type="ARBA" id="ARBA00022692"/>
    </source>
</evidence>
<feature type="region of interest" description="Disordered" evidence="10">
    <location>
        <begin position="85"/>
        <end position="106"/>
    </location>
</feature>
<feature type="compositionally biased region" description="Acidic residues" evidence="10">
    <location>
        <begin position="89"/>
        <end position="106"/>
    </location>
</feature>